<dbReference type="EMBL" id="JAFHKP010000026">
    <property type="protein sequence ID" value="KAG5476724.1"/>
    <property type="molecule type" value="Genomic_DNA"/>
</dbReference>
<comment type="caution">
    <text evidence="1">The sequence shown here is derived from an EMBL/GenBank/DDBJ whole genome shotgun (WGS) entry which is preliminary data.</text>
</comment>
<evidence type="ECO:0000313" key="2">
    <source>
        <dbReference type="Proteomes" id="UP000674179"/>
    </source>
</evidence>
<proteinExistence type="predicted"/>
<name>A0A836GQ19_LEIEN</name>
<dbReference type="Proteomes" id="UP000674179">
    <property type="component" value="Chromosome 26"/>
</dbReference>
<dbReference type="GeneID" id="94171134"/>
<protein>
    <submittedName>
        <fullName evidence="1">Uncharacterized protein</fullName>
    </submittedName>
</protein>
<reference evidence="1 2" key="1">
    <citation type="submission" date="2021-02" db="EMBL/GenBank/DDBJ databases">
        <title>Leishmania (Mundinia) enrietti genome sequencing and assembly.</title>
        <authorList>
            <person name="Almutairi H."/>
            <person name="Gatherer D."/>
        </authorList>
    </citation>
    <scope>NUCLEOTIDE SEQUENCE [LARGE SCALE GENOMIC DNA]</scope>
    <source>
        <strain evidence="1">CUR178</strain>
    </source>
</reference>
<dbReference type="KEGG" id="lenr:94171134"/>
<dbReference type="AlphaFoldDB" id="A0A836GQ19"/>
<organism evidence="1 2">
    <name type="scientific">Leishmania enriettii</name>
    <dbReference type="NCBI Taxonomy" id="5663"/>
    <lineage>
        <taxon>Eukaryota</taxon>
        <taxon>Discoba</taxon>
        <taxon>Euglenozoa</taxon>
        <taxon>Kinetoplastea</taxon>
        <taxon>Metakinetoplastina</taxon>
        <taxon>Trypanosomatida</taxon>
        <taxon>Trypanosomatidae</taxon>
        <taxon>Leishmaniinae</taxon>
        <taxon>Leishmania</taxon>
    </lineage>
</organism>
<evidence type="ECO:0000313" key="1">
    <source>
        <dbReference type="EMBL" id="KAG5476724.1"/>
    </source>
</evidence>
<gene>
    <name evidence="1" type="ORF">CUR178_03897</name>
</gene>
<keyword evidence="2" id="KW-1185">Reference proteome</keyword>
<accession>A0A836GQ19</accession>
<sequence length="62" mass="6750">MTITVLRPSAFSAPASSVDVAPDAASVSRSAQQPLQWPYKKSSRARRSCDLLSRRPNLLLPP</sequence>
<dbReference type="RefSeq" id="XP_067692190.1">
    <property type="nucleotide sequence ID" value="XM_067835624.1"/>
</dbReference>